<dbReference type="InterPro" id="IPR015517">
    <property type="entry name" value="dCMP_deaminase-rel"/>
</dbReference>
<comment type="cofactor">
    <cofactor evidence="1">
        <name>Zn(2+)</name>
        <dbReference type="ChEBI" id="CHEBI:29105"/>
    </cofactor>
</comment>
<dbReference type="InterPro" id="IPR016192">
    <property type="entry name" value="APOBEC/CMP_deaminase_Zn-bd"/>
</dbReference>
<dbReference type="PATRIC" id="fig|1618333.3.peg.526"/>
<evidence type="ECO:0000259" key="6">
    <source>
        <dbReference type="PROSITE" id="PS51747"/>
    </source>
</evidence>
<reference evidence="7 8" key="1">
    <citation type="journal article" date="2015" name="Nature">
        <title>rRNA introns, odd ribosomes, and small enigmatic genomes across a large radiation of phyla.</title>
        <authorList>
            <person name="Brown C.T."/>
            <person name="Hug L.A."/>
            <person name="Thomas B.C."/>
            <person name="Sharon I."/>
            <person name="Castelle C.J."/>
            <person name="Singh A."/>
            <person name="Wilkins M.J."/>
            <person name="Williams K.H."/>
            <person name="Banfield J.F."/>
        </authorList>
    </citation>
    <scope>NUCLEOTIDE SEQUENCE [LARGE SCALE GENOMIC DNA]</scope>
</reference>
<dbReference type="STRING" id="1618333.UR93_C0020G0005"/>
<dbReference type="Proteomes" id="UP000034316">
    <property type="component" value="Unassembled WGS sequence"/>
</dbReference>
<dbReference type="Gene3D" id="3.40.140.10">
    <property type="entry name" value="Cytidine Deaminase, domain 2"/>
    <property type="match status" value="1"/>
</dbReference>
<keyword evidence="5" id="KW-0862">Zinc</keyword>
<dbReference type="EMBL" id="LBRB01000020">
    <property type="protein sequence ID" value="KKP88192.1"/>
    <property type="molecule type" value="Genomic_DNA"/>
</dbReference>
<dbReference type="InterPro" id="IPR002125">
    <property type="entry name" value="CMP_dCMP_dom"/>
</dbReference>
<keyword evidence="3" id="KW-0479">Metal-binding</keyword>
<comment type="similarity">
    <text evidence="2">Belongs to the cytidine and deoxycytidylate deaminase family.</text>
</comment>
<evidence type="ECO:0000313" key="7">
    <source>
        <dbReference type="EMBL" id="KKP88192.1"/>
    </source>
</evidence>
<dbReference type="PROSITE" id="PS00903">
    <property type="entry name" value="CYT_DCMP_DEAMINASES_1"/>
    <property type="match status" value="1"/>
</dbReference>
<evidence type="ECO:0000256" key="3">
    <source>
        <dbReference type="ARBA" id="ARBA00022723"/>
    </source>
</evidence>
<dbReference type="SUPFAM" id="SSF53927">
    <property type="entry name" value="Cytidine deaminase-like"/>
    <property type="match status" value="1"/>
</dbReference>
<proteinExistence type="inferred from homology"/>
<evidence type="ECO:0000256" key="1">
    <source>
        <dbReference type="ARBA" id="ARBA00001947"/>
    </source>
</evidence>
<dbReference type="Pfam" id="PF00383">
    <property type="entry name" value="dCMP_cyt_deam_1"/>
    <property type="match status" value="1"/>
</dbReference>
<feature type="domain" description="CMP/dCMP-type deaminase" evidence="6">
    <location>
        <begin position="15"/>
        <end position="141"/>
    </location>
</feature>
<comment type="caution">
    <text evidence="7">The sequence shown here is derived from an EMBL/GenBank/DDBJ whole genome shotgun (WGS) entry which is preliminary data.</text>
</comment>
<sequence length="284" mass="31973">MSLDKIITDKTSRISWDKTWLDIARIISQRTSCIKFQVGCVLVSSDNKHSVMGYNGSPSGAPNCCDVGCAKDEGGRCRGCHAEINAIINCHGSPGTFKGGAAYVTIFPCNECAKALCQAGIKRVVYVDDYSKEQNDGLKIFSENNVRVEKWDETKKCTTIIRSDNSDTITPTPELRKRVTELIIYSEGEISKQEKEKTNWLTEIGIRNVNGVDNNRLNDVTIFIDTRLINPKKLNDIYLLLISRPIENIYISFTVSQPLSEFKKKVEELIMTIARGIRDSMYQR</sequence>
<evidence type="ECO:0000256" key="2">
    <source>
        <dbReference type="ARBA" id="ARBA00006576"/>
    </source>
</evidence>
<evidence type="ECO:0000256" key="5">
    <source>
        <dbReference type="ARBA" id="ARBA00022833"/>
    </source>
</evidence>
<dbReference type="AlphaFoldDB" id="A0A0G0G919"/>
<protein>
    <submittedName>
        <fullName evidence="7">Late competence operon required for DNA binding and uptake</fullName>
    </submittedName>
</protein>
<dbReference type="PROSITE" id="PS51747">
    <property type="entry name" value="CYT_DCMP_DEAMINASES_2"/>
    <property type="match status" value="1"/>
</dbReference>
<organism evidence="7 8">
    <name type="scientific">Berkelbacteria bacterium GW2011_GWA2_35_9</name>
    <dbReference type="NCBI Taxonomy" id="1618333"/>
    <lineage>
        <taxon>Bacteria</taxon>
        <taxon>Candidatus Berkelbacteria</taxon>
    </lineage>
</organism>
<dbReference type="PANTHER" id="PTHR11086">
    <property type="entry name" value="DEOXYCYTIDYLATE DEAMINASE-RELATED"/>
    <property type="match status" value="1"/>
</dbReference>
<keyword evidence="4" id="KW-0378">Hydrolase</keyword>
<name>A0A0G0G919_9BACT</name>
<dbReference type="GO" id="GO:0008270">
    <property type="term" value="F:zinc ion binding"/>
    <property type="evidence" value="ECO:0007669"/>
    <property type="project" value="InterPro"/>
</dbReference>
<dbReference type="InterPro" id="IPR016193">
    <property type="entry name" value="Cytidine_deaminase-like"/>
</dbReference>
<accession>A0A0G0G919</accession>
<evidence type="ECO:0000256" key="4">
    <source>
        <dbReference type="ARBA" id="ARBA00022801"/>
    </source>
</evidence>
<evidence type="ECO:0000313" key="8">
    <source>
        <dbReference type="Proteomes" id="UP000034316"/>
    </source>
</evidence>
<dbReference type="CDD" id="cd01286">
    <property type="entry name" value="deoxycytidylate_deaminase"/>
    <property type="match status" value="1"/>
</dbReference>
<dbReference type="PANTHER" id="PTHR11086:SF18">
    <property type="entry name" value="DEOXYCYTIDYLATE DEAMINASE"/>
    <property type="match status" value="1"/>
</dbReference>
<dbReference type="GO" id="GO:0004132">
    <property type="term" value="F:dCMP deaminase activity"/>
    <property type="evidence" value="ECO:0007669"/>
    <property type="project" value="TreeGrafter"/>
</dbReference>
<dbReference type="InterPro" id="IPR035105">
    <property type="entry name" value="Deoxycytidylate_deaminase_dom"/>
</dbReference>
<gene>
    <name evidence="7" type="ORF">UR93_C0020G0005</name>
</gene>
<dbReference type="GO" id="GO:0005737">
    <property type="term" value="C:cytoplasm"/>
    <property type="evidence" value="ECO:0007669"/>
    <property type="project" value="TreeGrafter"/>
</dbReference>